<dbReference type="Gene3D" id="1.10.150.20">
    <property type="entry name" value="5' to 3' exonuclease, C-terminal subdomain"/>
    <property type="match status" value="1"/>
</dbReference>
<dbReference type="RefSeq" id="WP_074509800.1">
    <property type="nucleotide sequence ID" value="NZ_CP051177.1"/>
</dbReference>
<sequence>MAQQEVEHSLPQGIGRPATNALLLAGFTHLEQFTTVSEKDLLKLHGVGPKAIRILREALHEKRLSFSEDAQ</sequence>
<dbReference type="GO" id="GO:0003677">
    <property type="term" value="F:DNA binding"/>
    <property type="evidence" value="ECO:0007669"/>
    <property type="project" value="UniProtKB-KW"/>
</dbReference>
<dbReference type="OrthoDB" id="7950977at2"/>
<organism evidence="1 2">
    <name type="scientific">Planococcus glaciei</name>
    <dbReference type="NCBI Taxonomy" id="459472"/>
    <lineage>
        <taxon>Bacteria</taxon>
        <taxon>Bacillati</taxon>
        <taxon>Bacillota</taxon>
        <taxon>Bacilli</taxon>
        <taxon>Bacillales</taxon>
        <taxon>Caryophanaceae</taxon>
        <taxon>Planococcus</taxon>
    </lineage>
</organism>
<dbReference type="eggNOG" id="ENOG5033AIJ">
    <property type="taxonomic scope" value="Bacteria"/>
</dbReference>
<dbReference type="STRING" id="459472.SAMN04487975_104166"/>
<dbReference type="AlphaFoldDB" id="A0A1G8BZS8"/>
<dbReference type="EMBL" id="CP051177">
    <property type="protein sequence ID" value="QKX51186.1"/>
    <property type="molecule type" value="Genomic_DNA"/>
</dbReference>
<evidence type="ECO:0000313" key="2">
    <source>
        <dbReference type="Proteomes" id="UP000509222"/>
    </source>
</evidence>
<reference evidence="1 2" key="1">
    <citation type="submission" date="2020-04" db="EMBL/GenBank/DDBJ databases">
        <authorList>
            <person name="Pajer P."/>
            <person name="Broz P."/>
        </authorList>
    </citation>
    <scope>NUCLEOTIDE SEQUENCE [LARGE SCALE GENOMIC DNA]</scope>
    <source>
        <strain evidence="2">NRL-ATB46093</strain>
    </source>
</reference>
<name>A0A1G8BZS8_9BACL</name>
<keyword evidence="1" id="KW-0238">DNA-binding</keyword>
<protein>
    <submittedName>
        <fullName evidence="1">DNA-binding protein</fullName>
    </submittedName>
</protein>
<reference evidence="2" key="2">
    <citation type="submission" date="2020-06" db="EMBL/GenBank/DDBJ databases">
        <title>Isolation of Planomicrobium glaciei.</title>
        <authorList>
            <person name="Malisova L."/>
            <person name="Safrankova R."/>
            <person name="Jakubu V."/>
            <person name="Spanelova P."/>
        </authorList>
    </citation>
    <scope>NUCLEOTIDE SEQUENCE [LARGE SCALE GENOMIC DNA]</scope>
    <source>
        <strain evidence="2">NRL-ATB46093</strain>
    </source>
</reference>
<dbReference type="SUPFAM" id="SSF47789">
    <property type="entry name" value="C-terminal domain of RNA polymerase alpha subunit"/>
    <property type="match status" value="1"/>
</dbReference>
<keyword evidence="2" id="KW-1185">Reference proteome</keyword>
<proteinExistence type="predicted"/>
<dbReference type="Proteomes" id="UP000509222">
    <property type="component" value="Chromosome"/>
</dbReference>
<gene>
    <name evidence="1" type="ORF">HF394_11615</name>
</gene>
<evidence type="ECO:0000313" key="1">
    <source>
        <dbReference type="EMBL" id="QKX51186.1"/>
    </source>
</evidence>
<accession>A0A1G8BZS8</accession>